<dbReference type="EMBL" id="VSSQ01082418">
    <property type="protein sequence ID" value="MPN31046.1"/>
    <property type="molecule type" value="Genomic_DNA"/>
</dbReference>
<dbReference type="AlphaFoldDB" id="A0A645GXS3"/>
<organism evidence="2">
    <name type="scientific">bioreactor metagenome</name>
    <dbReference type="NCBI Taxonomy" id="1076179"/>
    <lineage>
        <taxon>unclassified sequences</taxon>
        <taxon>metagenomes</taxon>
        <taxon>ecological metagenomes</taxon>
    </lineage>
</organism>
<protein>
    <submittedName>
        <fullName evidence="2">Uncharacterized protein</fullName>
    </submittedName>
</protein>
<comment type="caution">
    <text evidence="2">The sequence shown here is derived from an EMBL/GenBank/DDBJ whole genome shotgun (WGS) entry which is preliminary data.</text>
</comment>
<keyword evidence="1" id="KW-0812">Transmembrane</keyword>
<keyword evidence="1" id="KW-1133">Transmembrane helix</keyword>
<gene>
    <name evidence="2" type="ORF">SDC9_178517</name>
</gene>
<reference evidence="2" key="1">
    <citation type="submission" date="2019-08" db="EMBL/GenBank/DDBJ databases">
        <authorList>
            <person name="Kucharzyk K."/>
            <person name="Murdoch R.W."/>
            <person name="Higgins S."/>
            <person name="Loffler F."/>
        </authorList>
    </citation>
    <scope>NUCLEOTIDE SEQUENCE</scope>
</reference>
<evidence type="ECO:0000256" key="1">
    <source>
        <dbReference type="SAM" id="Phobius"/>
    </source>
</evidence>
<evidence type="ECO:0000313" key="2">
    <source>
        <dbReference type="EMBL" id="MPN31046.1"/>
    </source>
</evidence>
<proteinExistence type="predicted"/>
<feature type="transmembrane region" description="Helical" evidence="1">
    <location>
        <begin position="29"/>
        <end position="51"/>
    </location>
</feature>
<sequence length="98" mass="10905">MSLALLLVVLVLATVSCLAGTLPLEKQPAGFFMGIWHGWTAPIALIVRLFNDKVRIYEVVNTGWWYDFGYYMAIISGFGGLSLARKKDSHSHCQSDKV</sequence>
<feature type="transmembrane region" description="Helical" evidence="1">
    <location>
        <begin position="63"/>
        <end position="84"/>
    </location>
</feature>
<accession>A0A645GXS3</accession>
<name>A0A645GXS3_9ZZZZ</name>
<keyword evidence="1" id="KW-0472">Membrane</keyword>